<dbReference type="InterPro" id="IPR017972">
    <property type="entry name" value="Cyt_P450_CS"/>
</dbReference>
<keyword evidence="16" id="KW-1185">Reference proteome</keyword>
<dbReference type="InterPro" id="IPR001128">
    <property type="entry name" value="Cyt_P450"/>
</dbReference>
<comment type="caution">
    <text evidence="15">The sequence shown here is derived from an EMBL/GenBank/DDBJ whole genome shotgun (WGS) entry which is preliminary data.</text>
</comment>
<accession>A0AAV7N2B5</accession>
<dbReference type="FunFam" id="1.10.630.10:FF:000238">
    <property type="entry name" value="Cytochrome P450 2A6"/>
    <property type="match status" value="1"/>
</dbReference>
<evidence type="ECO:0000256" key="1">
    <source>
        <dbReference type="ARBA" id="ARBA00001971"/>
    </source>
</evidence>
<dbReference type="GO" id="GO:0019373">
    <property type="term" value="P:epoxygenase P450 pathway"/>
    <property type="evidence" value="ECO:0007669"/>
    <property type="project" value="TreeGrafter"/>
</dbReference>
<dbReference type="Gene3D" id="1.10.630.10">
    <property type="entry name" value="Cytochrome P450"/>
    <property type="match status" value="1"/>
</dbReference>
<dbReference type="GO" id="GO:0005506">
    <property type="term" value="F:iron ion binding"/>
    <property type="evidence" value="ECO:0007669"/>
    <property type="project" value="InterPro"/>
</dbReference>
<keyword evidence="9 14" id="KW-0560">Oxidoreductase</keyword>
<dbReference type="CDD" id="cd11026">
    <property type="entry name" value="CYP2"/>
    <property type="match status" value="1"/>
</dbReference>
<dbReference type="PRINTS" id="PR00385">
    <property type="entry name" value="P450"/>
</dbReference>
<gene>
    <name evidence="15" type="ORF">NDU88_004744</name>
</gene>
<dbReference type="PANTHER" id="PTHR24300">
    <property type="entry name" value="CYTOCHROME P450 508A4-RELATED"/>
    <property type="match status" value="1"/>
</dbReference>
<dbReference type="PANTHER" id="PTHR24300:SF386">
    <property type="entry name" value="CYTOCHROME P450"/>
    <property type="match status" value="1"/>
</dbReference>
<dbReference type="PRINTS" id="PR01684">
    <property type="entry name" value="EP450ICYP2A"/>
</dbReference>
<proteinExistence type="inferred from homology"/>
<evidence type="ECO:0000256" key="8">
    <source>
        <dbReference type="ARBA" id="ARBA00022848"/>
    </source>
</evidence>
<comment type="cofactor">
    <cofactor evidence="1 13">
        <name>heme</name>
        <dbReference type="ChEBI" id="CHEBI:30413"/>
    </cofactor>
</comment>
<keyword evidence="8" id="KW-0492">Microsome</keyword>
<evidence type="ECO:0000256" key="11">
    <source>
        <dbReference type="ARBA" id="ARBA00023033"/>
    </source>
</evidence>
<reference evidence="15" key="1">
    <citation type="journal article" date="2022" name="bioRxiv">
        <title>Sequencing and chromosome-scale assembly of the giantPleurodeles waltlgenome.</title>
        <authorList>
            <person name="Brown T."/>
            <person name="Elewa A."/>
            <person name="Iarovenko S."/>
            <person name="Subramanian E."/>
            <person name="Araus A.J."/>
            <person name="Petzold A."/>
            <person name="Susuki M."/>
            <person name="Suzuki K.-i.T."/>
            <person name="Hayashi T."/>
            <person name="Toyoda A."/>
            <person name="Oliveira C."/>
            <person name="Osipova E."/>
            <person name="Leigh N.D."/>
            <person name="Simon A."/>
            <person name="Yun M.H."/>
        </authorList>
    </citation>
    <scope>NUCLEOTIDE SEQUENCE</scope>
    <source>
        <strain evidence="15">20211129_DDA</strain>
        <tissue evidence="15">Liver</tissue>
    </source>
</reference>
<evidence type="ECO:0000256" key="12">
    <source>
        <dbReference type="ARBA" id="ARBA00023136"/>
    </source>
</evidence>
<comment type="subcellular location">
    <subcellularLocation>
        <location evidence="3">Endoplasmic reticulum membrane</location>
        <topology evidence="3">Peripheral membrane protein</topology>
    </subcellularLocation>
    <subcellularLocation>
        <location evidence="2">Microsome membrane</location>
        <topology evidence="2">Peripheral membrane protein</topology>
    </subcellularLocation>
</comment>
<dbReference type="GO" id="GO:0008392">
    <property type="term" value="F:arachidonate epoxygenase activity"/>
    <property type="evidence" value="ECO:0007669"/>
    <property type="project" value="TreeGrafter"/>
</dbReference>
<evidence type="ECO:0000256" key="4">
    <source>
        <dbReference type="ARBA" id="ARBA00010617"/>
    </source>
</evidence>
<name>A0AAV7N2B5_PLEWA</name>
<evidence type="ECO:0000313" key="16">
    <source>
        <dbReference type="Proteomes" id="UP001066276"/>
    </source>
</evidence>
<organism evidence="15 16">
    <name type="scientific">Pleurodeles waltl</name>
    <name type="common">Iberian ribbed newt</name>
    <dbReference type="NCBI Taxonomy" id="8319"/>
    <lineage>
        <taxon>Eukaryota</taxon>
        <taxon>Metazoa</taxon>
        <taxon>Chordata</taxon>
        <taxon>Craniata</taxon>
        <taxon>Vertebrata</taxon>
        <taxon>Euteleostomi</taxon>
        <taxon>Amphibia</taxon>
        <taxon>Batrachia</taxon>
        <taxon>Caudata</taxon>
        <taxon>Salamandroidea</taxon>
        <taxon>Salamandridae</taxon>
        <taxon>Pleurodelinae</taxon>
        <taxon>Pleurodeles</taxon>
    </lineage>
</organism>
<evidence type="ECO:0000256" key="7">
    <source>
        <dbReference type="ARBA" id="ARBA00022824"/>
    </source>
</evidence>
<dbReference type="SUPFAM" id="SSF48264">
    <property type="entry name" value="Cytochrome P450"/>
    <property type="match status" value="1"/>
</dbReference>
<dbReference type="PRINTS" id="PR00463">
    <property type="entry name" value="EP450I"/>
</dbReference>
<dbReference type="GO" id="GO:0005789">
    <property type="term" value="C:endoplasmic reticulum membrane"/>
    <property type="evidence" value="ECO:0007669"/>
    <property type="project" value="UniProtKB-SubCell"/>
</dbReference>
<dbReference type="InterPro" id="IPR050182">
    <property type="entry name" value="Cytochrome_P450_fam2"/>
</dbReference>
<evidence type="ECO:0000256" key="3">
    <source>
        <dbReference type="ARBA" id="ARBA00004406"/>
    </source>
</evidence>
<dbReference type="GO" id="GO:0016712">
    <property type="term" value="F:oxidoreductase activity, acting on paired donors, with incorporation or reduction of molecular oxygen, reduced flavin or flavoprotein as one donor, and incorporation of one atom of oxygen"/>
    <property type="evidence" value="ECO:0007669"/>
    <property type="project" value="InterPro"/>
</dbReference>
<keyword evidence="5 13" id="KW-0349">Heme</keyword>
<dbReference type="EMBL" id="JANPWB010000013">
    <property type="protein sequence ID" value="KAJ1107353.1"/>
    <property type="molecule type" value="Genomic_DNA"/>
</dbReference>
<dbReference type="InterPro" id="IPR036396">
    <property type="entry name" value="Cyt_P450_sf"/>
</dbReference>
<dbReference type="GO" id="GO:0006805">
    <property type="term" value="P:xenobiotic metabolic process"/>
    <property type="evidence" value="ECO:0007669"/>
    <property type="project" value="TreeGrafter"/>
</dbReference>
<dbReference type="PROSITE" id="PS00086">
    <property type="entry name" value="CYTOCHROME_P450"/>
    <property type="match status" value="1"/>
</dbReference>
<dbReference type="GO" id="GO:0020037">
    <property type="term" value="F:heme binding"/>
    <property type="evidence" value="ECO:0007669"/>
    <property type="project" value="InterPro"/>
</dbReference>
<evidence type="ECO:0000256" key="10">
    <source>
        <dbReference type="ARBA" id="ARBA00023004"/>
    </source>
</evidence>
<sequence length="431" mass="49059">MIAFSQGLKPVVVLYGYDAVKEALEDHGEEFSGRGSSPIFDKVLEDFGFSSSGERWKQIRRFSVMTLRNFGMGKRSIEQRIQEEAEFLVKELRKTNESPFDPTHIFTNAVSNVICSIVFGKRFEYEDKEFVKLLSMMTDINPLMNSKSGQLYFMIPKIMDYLPGPHKRALGCIEGLLEFVERRVKINLETLDPSSPRDFIDSFLIKMEQENTNPASEFHMKNLVTAVVGLFFAGTETVSTTLRHGVLLLLKYPEIEEKIHNEIQQVVGANRTPALSDRAKMQYTDAVIHEIQRFSDILPLGIPHTTTQDAYFRGFTIPKGTDVLPILSSVLHDSTQFPNPEQFNPERFLSDSGGFKKNLAFVPFSTGKRSCPGEGLARMELFLFLTLILQKFHLKSVTNPKEIDIKPKSSSFVNLPVDFEFCVIPRYNVRK</sequence>
<dbReference type="InterPro" id="IPR008067">
    <property type="entry name" value="Cyt_P450_E_grp-I_CYP2A-like"/>
</dbReference>
<evidence type="ECO:0000256" key="2">
    <source>
        <dbReference type="ARBA" id="ARBA00004174"/>
    </source>
</evidence>
<keyword evidence="7" id="KW-0256">Endoplasmic reticulum</keyword>
<keyword evidence="11 14" id="KW-0503">Monooxygenase</keyword>
<keyword evidence="10 13" id="KW-0408">Iron</keyword>
<dbReference type="Pfam" id="PF00067">
    <property type="entry name" value="p450"/>
    <property type="match status" value="1"/>
</dbReference>
<evidence type="ECO:0000256" key="13">
    <source>
        <dbReference type="PIRSR" id="PIRSR602401-1"/>
    </source>
</evidence>
<feature type="binding site" description="axial binding residue" evidence="13">
    <location>
        <position position="371"/>
    </location>
    <ligand>
        <name>heme</name>
        <dbReference type="ChEBI" id="CHEBI:30413"/>
    </ligand>
    <ligandPart>
        <name>Fe</name>
        <dbReference type="ChEBI" id="CHEBI:18248"/>
    </ligandPart>
</feature>
<evidence type="ECO:0000256" key="5">
    <source>
        <dbReference type="ARBA" id="ARBA00022617"/>
    </source>
</evidence>
<evidence type="ECO:0000256" key="6">
    <source>
        <dbReference type="ARBA" id="ARBA00022723"/>
    </source>
</evidence>
<dbReference type="InterPro" id="IPR002401">
    <property type="entry name" value="Cyt_P450_E_grp-I"/>
</dbReference>
<dbReference type="Proteomes" id="UP001066276">
    <property type="component" value="Chromosome 9"/>
</dbReference>
<protein>
    <submittedName>
        <fullName evidence="15">Uncharacterized protein</fullName>
    </submittedName>
</protein>
<dbReference type="AlphaFoldDB" id="A0AAV7N2B5"/>
<keyword evidence="12" id="KW-0472">Membrane</keyword>
<evidence type="ECO:0000256" key="9">
    <source>
        <dbReference type="ARBA" id="ARBA00023002"/>
    </source>
</evidence>
<evidence type="ECO:0000313" key="15">
    <source>
        <dbReference type="EMBL" id="KAJ1107353.1"/>
    </source>
</evidence>
<comment type="similarity">
    <text evidence="4 14">Belongs to the cytochrome P450 family.</text>
</comment>
<keyword evidence="6 13" id="KW-0479">Metal-binding</keyword>
<evidence type="ECO:0000256" key="14">
    <source>
        <dbReference type="RuleBase" id="RU000461"/>
    </source>
</evidence>